<dbReference type="Pfam" id="PF13302">
    <property type="entry name" value="Acetyltransf_3"/>
    <property type="match status" value="1"/>
</dbReference>
<reference evidence="2 3" key="1">
    <citation type="submission" date="2023-10" db="EMBL/GenBank/DDBJ databases">
        <title>Characteristics and mechanism of a salt-tolerant marine origin heterotrophic nitrifying- aerobic denitrifying bacteria Marinobacter xestospongiae HN1.</title>
        <authorList>
            <person name="Qi R."/>
        </authorList>
    </citation>
    <scope>NUCLEOTIDE SEQUENCE [LARGE SCALE GENOMIC DNA]</scope>
    <source>
        <strain evidence="2 3">HN1</strain>
    </source>
</reference>
<dbReference type="PANTHER" id="PTHR43441">
    <property type="entry name" value="RIBOSOMAL-PROTEIN-SERINE ACETYLTRANSFERASE"/>
    <property type="match status" value="1"/>
</dbReference>
<comment type="caution">
    <text evidence="2">The sequence shown here is derived from an EMBL/GenBank/DDBJ whole genome shotgun (WGS) entry which is preliminary data.</text>
</comment>
<evidence type="ECO:0000313" key="3">
    <source>
        <dbReference type="Proteomes" id="UP001269819"/>
    </source>
</evidence>
<evidence type="ECO:0000259" key="1">
    <source>
        <dbReference type="PROSITE" id="PS51186"/>
    </source>
</evidence>
<dbReference type="PROSITE" id="PS51186">
    <property type="entry name" value="GNAT"/>
    <property type="match status" value="1"/>
</dbReference>
<dbReference type="EC" id="2.3.1.-" evidence="2"/>
<organism evidence="2 3">
    <name type="scientific">Marinobacter xestospongiae</name>
    <dbReference type="NCBI Taxonomy" id="994319"/>
    <lineage>
        <taxon>Bacteria</taxon>
        <taxon>Pseudomonadati</taxon>
        <taxon>Pseudomonadota</taxon>
        <taxon>Gammaproteobacteria</taxon>
        <taxon>Pseudomonadales</taxon>
        <taxon>Marinobacteraceae</taxon>
        <taxon>Marinobacter</taxon>
    </lineage>
</organism>
<dbReference type="Proteomes" id="UP001269819">
    <property type="component" value="Unassembled WGS sequence"/>
</dbReference>
<gene>
    <name evidence="2" type="ORF">RYS15_18860</name>
</gene>
<name>A0ABU3W425_9GAMM</name>
<dbReference type="InterPro" id="IPR051908">
    <property type="entry name" value="Ribosomal_N-acetyltransferase"/>
</dbReference>
<dbReference type="PANTHER" id="PTHR43441:SF12">
    <property type="entry name" value="RIBOSOMAL N-ACETYLTRANSFERASE YDAF-RELATED"/>
    <property type="match status" value="1"/>
</dbReference>
<dbReference type="GO" id="GO:0016746">
    <property type="term" value="F:acyltransferase activity"/>
    <property type="evidence" value="ECO:0007669"/>
    <property type="project" value="UniProtKB-KW"/>
</dbReference>
<evidence type="ECO:0000313" key="2">
    <source>
        <dbReference type="EMBL" id="MDV2080751.1"/>
    </source>
</evidence>
<dbReference type="Gene3D" id="3.40.630.30">
    <property type="match status" value="1"/>
</dbReference>
<dbReference type="EMBL" id="JAWIIJ010000018">
    <property type="protein sequence ID" value="MDV2080751.1"/>
    <property type="molecule type" value="Genomic_DNA"/>
</dbReference>
<keyword evidence="2" id="KW-0808">Transferase</keyword>
<dbReference type="InterPro" id="IPR016181">
    <property type="entry name" value="Acyl_CoA_acyltransferase"/>
</dbReference>
<keyword evidence="2" id="KW-0012">Acyltransferase</keyword>
<dbReference type="SUPFAM" id="SSF55729">
    <property type="entry name" value="Acyl-CoA N-acyltransferases (Nat)"/>
    <property type="match status" value="1"/>
</dbReference>
<feature type="domain" description="N-acetyltransferase" evidence="1">
    <location>
        <begin position="16"/>
        <end position="162"/>
    </location>
</feature>
<accession>A0ABU3W425</accession>
<dbReference type="InterPro" id="IPR000182">
    <property type="entry name" value="GNAT_dom"/>
</dbReference>
<sequence>MPPSIALEALNPDHTLELYRLTEANREHLREWLPWLDSIRSSQDTRAFIDATMAESAAHGAPHFAIRCDGRLCGVAGFHALDTQNRTGSLGYWLDRQHSGRGIITAAVAELVQLGFGECRLNRIEIRCAVGNTRSRAIPERLGLTLEGVLRQCEWLYSHYVDHAVYAMLADDPQRHLIDSFRRTTCLPRS</sequence>
<protein>
    <submittedName>
        <fullName evidence="2">GNAT family N-acetyltransferase</fullName>
        <ecNumber evidence="2">2.3.1.-</ecNumber>
    </submittedName>
</protein>
<proteinExistence type="predicted"/>
<dbReference type="RefSeq" id="WP_316975112.1">
    <property type="nucleotide sequence ID" value="NZ_JAWIIJ010000018.1"/>
</dbReference>
<keyword evidence="3" id="KW-1185">Reference proteome</keyword>